<dbReference type="PANTHER" id="PTHR34823:SF1">
    <property type="entry name" value="CHITIN-BINDING TYPE-4 DOMAIN-CONTAINING PROTEIN"/>
    <property type="match status" value="1"/>
</dbReference>
<feature type="chain" id="PRO_5038902332" evidence="7">
    <location>
        <begin position="30"/>
        <end position="352"/>
    </location>
</feature>
<evidence type="ECO:0000256" key="1">
    <source>
        <dbReference type="ARBA" id="ARBA00022729"/>
    </source>
</evidence>
<gene>
    <name evidence="9" type="ORF">N869_00430</name>
</gene>
<comment type="caution">
    <text evidence="9">The sequence shown here is derived from an EMBL/GenBank/DDBJ whole genome shotgun (WGS) entry which is preliminary data.</text>
</comment>
<evidence type="ECO:0000256" key="2">
    <source>
        <dbReference type="ARBA" id="ARBA00022801"/>
    </source>
</evidence>
<dbReference type="SUPFAM" id="SSF49384">
    <property type="entry name" value="Carbohydrate-binding domain"/>
    <property type="match status" value="1"/>
</dbReference>
<dbReference type="RefSeq" id="WP_052105274.1">
    <property type="nucleotide sequence ID" value="NZ_AXCZ01000080.1"/>
</dbReference>
<dbReference type="GO" id="GO:0004553">
    <property type="term" value="F:hydrolase activity, hydrolyzing O-glycosyl compounds"/>
    <property type="evidence" value="ECO:0007669"/>
    <property type="project" value="InterPro"/>
</dbReference>
<feature type="domain" description="CBM2" evidence="8">
    <location>
        <begin position="258"/>
        <end position="352"/>
    </location>
</feature>
<feature type="compositionally biased region" description="Pro residues" evidence="6">
    <location>
        <begin position="229"/>
        <end position="259"/>
    </location>
</feature>
<evidence type="ECO:0000256" key="7">
    <source>
        <dbReference type="SAM" id="SignalP"/>
    </source>
</evidence>
<dbReference type="SMART" id="SM00637">
    <property type="entry name" value="CBD_II"/>
    <property type="match status" value="1"/>
</dbReference>
<dbReference type="Gene3D" id="2.60.40.290">
    <property type="match status" value="1"/>
</dbReference>
<evidence type="ECO:0000313" key="10">
    <source>
        <dbReference type="Proteomes" id="UP000054314"/>
    </source>
</evidence>
<keyword evidence="5" id="KW-0119">Carbohydrate metabolism</keyword>
<organism evidence="9 10">
    <name type="scientific">Cellulomonas bogoriensis 69B4 = DSM 16987</name>
    <dbReference type="NCBI Taxonomy" id="1386082"/>
    <lineage>
        <taxon>Bacteria</taxon>
        <taxon>Bacillati</taxon>
        <taxon>Actinomycetota</taxon>
        <taxon>Actinomycetes</taxon>
        <taxon>Micrococcales</taxon>
        <taxon>Cellulomonadaceae</taxon>
        <taxon>Cellulomonas</taxon>
    </lineage>
</organism>
<dbReference type="InterPro" id="IPR012291">
    <property type="entry name" value="CBM2_carb-bd_dom_sf"/>
</dbReference>
<evidence type="ECO:0000256" key="6">
    <source>
        <dbReference type="SAM" id="MobiDB-lite"/>
    </source>
</evidence>
<proteinExistence type="predicted"/>
<dbReference type="PROSITE" id="PS00561">
    <property type="entry name" value="CBM2_A"/>
    <property type="match status" value="1"/>
</dbReference>
<reference evidence="9 10" key="1">
    <citation type="submission" date="2013-08" db="EMBL/GenBank/DDBJ databases">
        <title>Genome sequencing of Cellulomonas bogoriensis 69B4.</title>
        <authorList>
            <person name="Chen F."/>
            <person name="Li Y."/>
            <person name="Wang G."/>
        </authorList>
    </citation>
    <scope>NUCLEOTIDE SEQUENCE [LARGE SCALE GENOMIC DNA]</scope>
    <source>
        <strain evidence="9 10">69B4</strain>
    </source>
</reference>
<sequence length="352" mass="37013">MSTRPRLRKLAYALPFAVMAPLLVGTVAAGPAAAHGSVTDPPTRNFGCLDRWRDNHLAPEMQQVDPMCYGAYQADPSAMWNWNGLYRDNVGGRHEQVIPDGTLCSGGNTEGGRYDYMDTPGPWIAKDVPHNFTLTLTDDASHGADYLRIYVSKPGFDPTTQSLGWGDLDLVTETGRFAPARILQTDVSLPTNRTGRAVLYTIWQASHMDQPYYLCSDINIGGTGGGTPTPEPTDPPAPEPTDPPAPEPTDPPAPEPTQPPVSGACSATVEVTNSWGGGYQGEIRVTAGSSAISGWSVTVDGADISQAWNGSISGNTISSLDWNGNLAASGSTTIGFIGSGSPGNVTATCTAS</sequence>
<name>A0A0A0BYD3_9CELL</name>
<evidence type="ECO:0000259" key="8">
    <source>
        <dbReference type="PROSITE" id="PS51173"/>
    </source>
</evidence>
<dbReference type="Proteomes" id="UP000054314">
    <property type="component" value="Unassembled WGS sequence"/>
</dbReference>
<dbReference type="OrthoDB" id="5179374at2"/>
<keyword evidence="1 7" id="KW-0732">Signal</keyword>
<feature type="signal peptide" evidence="7">
    <location>
        <begin position="1"/>
        <end position="29"/>
    </location>
</feature>
<protein>
    <submittedName>
        <fullName evidence="9">Cellulose-binding protein</fullName>
    </submittedName>
</protein>
<evidence type="ECO:0000256" key="4">
    <source>
        <dbReference type="ARBA" id="ARBA00023295"/>
    </source>
</evidence>
<dbReference type="Pfam" id="PF00553">
    <property type="entry name" value="CBM_2"/>
    <property type="match status" value="1"/>
</dbReference>
<dbReference type="InterPro" id="IPR051024">
    <property type="entry name" value="GlcNAc_Chitin_IntDeg"/>
</dbReference>
<dbReference type="InterPro" id="IPR004302">
    <property type="entry name" value="Cellulose/chitin-bd_N"/>
</dbReference>
<dbReference type="PANTHER" id="PTHR34823">
    <property type="entry name" value="GLCNAC-BINDING PROTEIN A"/>
    <property type="match status" value="1"/>
</dbReference>
<keyword evidence="5" id="KW-0624">Polysaccharide degradation</keyword>
<dbReference type="InterPro" id="IPR014756">
    <property type="entry name" value="Ig_E-set"/>
</dbReference>
<dbReference type="Gene3D" id="2.70.50.50">
    <property type="entry name" value="chitin-binding protein cbp21"/>
    <property type="match status" value="1"/>
</dbReference>
<dbReference type="GO" id="GO:0030245">
    <property type="term" value="P:cellulose catabolic process"/>
    <property type="evidence" value="ECO:0007669"/>
    <property type="project" value="UniProtKB-KW"/>
</dbReference>
<dbReference type="InterPro" id="IPR001919">
    <property type="entry name" value="CBD2"/>
</dbReference>
<keyword evidence="4" id="KW-0326">Glycosidase</keyword>
<feature type="region of interest" description="Disordered" evidence="6">
    <location>
        <begin position="222"/>
        <end position="264"/>
    </location>
</feature>
<evidence type="ECO:0000256" key="5">
    <source>
        <dbReference type="ARBA" id="ARBA00023326"/>
    </source>
</evidence>
<evidence type="ECO:0000313" key="9">
    <source>
        <dbReference type="EMBL" id="KGM12936.1"/>
    </source>
</evidence>
<dbReference type="InterPro" id="IPR018366">
    <property type="entry name" value="CBM2_CS"/>
</dbReference>
<dbReference type="CDD" id="cd21177">
    <property type="entry name" value="LPMO_AA10"/>
    <property type="match status" value="1"/>
</dbReference>
<keyword evidence="2" id="KW-0378">Hydrolase</keyword>
<accession>A0A0A0BYD3</accession>
<dbReference type="SUPFAM" id="SSF81296">
    <property type="entry name" value="E set domains"/>
    <property type="match status" value="1"/>
</dbReference>
<dbReference type="EMBL" id="AXCZ01000080">
    <property type="protein sequence ID" value="KGM12936.1"/>
    <property type="molecule type" value="Genomic_DNA"/>
</dbReference>
<dbReference type="AlphaFoldDB" id="A0A0A0BYD3"/>
<dbReference type="GO" id="GO:0030247">
    <property type="term" value="F:polysaccharide binding"/>
    <property type="evidence" value="ECO:0007669"/>
    <property type="project" value="UniProtKB-UniRule"/>
</dbReference>
<dbReference type="Pfam" id="PF03067">
    <property type="entry name" value="LPMO_10"/>
    <property type="match status" value="1"/>
</dbReference>
<dbReference type="PROSITE" id="PS51173">
    <property type="entry name" value="CBM2"/>
    <property type="match status" value="1"/>
</dbReference>
<dbReference type="InterPro" id="IPR008965">
    <property type="entry name" value="CBM2/CBM3_carb-bd_dom_sf"/>
</dbReference>
<keyword evidence="10" id="KW-1185">Reference proteome</keyword>
<evidence type="ECO:0000256" key="3">
    <source>
        <dbReference type="ARBA" id="ARBA00023001"/>
    </source>
</evidence>
<keyword evidence="3" id="KW-0136">Cellulose degradation</keyword>